<evidence type="ECO:0008006" key="4">
    <source>
        <dbReference type="Google" id="ProtNLM"/>
    </source>
</evidence>
<keyword evidence="3" id="KW-1185">Reference proteome</keyword>
<evidence type="ECO:0000256" key="1">
    <source>
        <dbReference type="SAM" id="MobiDB-lite"/>
    </source>
</evidence>
<feature type="region of interest" description="Disordered" evidence="1">
    <location>
        <begin position="130"/>
        <end position="158"/>
    </location>
</feature>
<comment type="caution">
    <text evidence="2">The sequence shown here is derived from an EMBL/GenBank/DDBJ whole genome shotgun (WGS) entry which is preliminary data.</text>
</comment>
<organism evidence="2 3">
    <name type="scientific">Pieris brassicae</name>
    <name type="common">White butterfly</name>
    <name type="synonym">Large white butterfly</name>
    <dbReference type="NCBI Taxonomy" id="7116"/>
    <lineage>
        <taxon>Eukaryota</taxon>
        <taxon>Metazoa</taxon>
        <taxon>Ecdysozoa</taxon>
        <taxon>Arthropoda</taxon>
        <taxon>Hexapoda</taxon>
        <taxon>Insecta</taxon>
        <taxon>Pterygota</taxon>
        <taxon>Neoptera</taxon>
        <taxon>Endopterygota</taxon>
        <taxon>Lepidoptera</taxon>
        <taxon>Glossata</taxon>
        <taxon>Ditrysia</taxon>
        <taxon>Papilionoidea</taxon>
        <taxon>Pieridae</taxon>
        <taxon>Pierinae</taxon>
        <taxon>Pieris</taxon>
    </lineage>
</organism>
<gene>
    <name evidence="2" type="ORF">PIBRA_LOCUS4426</name>
</gene>
<name>A0A9P0TBX5_PIEBR</name>
<sequence length="380" mass="42459">MSLVENQLPQLVSRDDLRTCLEELCNIIMQSVRKRNRDCNTPTHLTDRDVVGTGLSKKFGPGISLETLEKPPSPAPLDTKTPADQLKQLLNHHHREDLVAGSTGTPNTYTPRAVCSSKYFSPKPIDPIKPIAPRSPQNTHLLPHSSTTPASQASSSRHLEPILHPNRCSETTRPSIVVSGEGLDTKEQVLKQITKSDKFRQGGYAPLKITPLSKHKIKVVFEREEHKKHALTQLTKNTNIQTQEEKRIDPMIILKGISKNTPEADLINTIKYQNPTLTRHTFQHCIANNRNSTLYNAVQHTTPSAWKAFADLGRINIGMQRVHCGNFSPFRQCQNCLNFGHTKSRCPATTPTCAKCSAHHPTAECKEQTHISYHNTPQGI</sequence>
<dbReference type="EMBL" id="CALOZG010000005">
    <property type="protein sequence ID" value="CAH4026751.1"/>
    <property type="molecule type" value="Genomic_DNA"/>
</dbReference>
<dbReference type="Proteomes" id="UP001152562">
    <property type="component" value="Unassembled WGS sequence"/>
</dbReference>
<reference evidence="2" key="1">
    <citation type="submission" date="2022-05" db="EMBL/GenBank/DDBJ databases">
        <authorList>
            <person name="Okamura Y."/>
        </authorList>
    </citation>
    <scope>NUCLEOTIDE SEQUENCE</scope>
</reference>
<accession>A0A9P0TBX5</accession>
<protein>
    <recommendedName>
        <fullName evidence="4">CCHC-type domain-containing protein</fullName>
    </recommendedName>
</protein>
<dbReference type="AlphaFoldDB" id="A0A9P0TBX5"/>
<evidence type="ECO:0000313" key="2">
    <source>
        <dbReference type="EMBL" id="CAH4026751.1"/>
    </source>
</evidence>
<evidence type="ECO:0000313" key="3">
    <source>
        <dbReference type="Proteomes" id="UP001152562"/>
    </source>
</evidence>
<feature type="compositionally biased region" description="Low complexity" evidence="1">
    <location>
        <begin position="145"/>
        <end position="156"/>
    </location>
</feature>
<proteinExistence type="predicted"/>